<dbReference type="STRING" id="1182541.W9Z3P1"/>
<feature type="compositionally biased region" description="Polar residues" evidence="1">
    <location>
        <begin position="20"/>
        <end position="33"/>
    </location>
</feature>
<feature type="region of interest" description="Disordered" evidence="1">
    <location>
        <begin position="1"/>
        <end position="122"/>
    </location>
</feature>
<dbReference type="EMBL" id="AMWN01000001">
    <property type="protein sequence ID" value="EXJ96206.1"/>
    <property type="molecule type" value="Genomic_DNA"/>
</dbReference>
<evidence type="ECO:0000313" key="3">
    <source>
        <dbReference type="EMBL" id="EXJ96206.1"/>
    </source>
</evidence>
<dbReference type="Pfam" id="PF22943">
    <property type="entry name" value="HTH_68"/>
    <property type="match status" value="1"/>
</dbReference>
<dbReference type="AlphaFoldDB" id="W9Z3P1"/>
<reference evidence="3 4" key="1">
    <citation type="submission" date="2013-03" db="EMBL/GenBank/DDBJ databases">
        <title>The Genome Sequence of Capronia coronata CBS 617.96.</title>
        <authorList>
            <consortium name="The Broad Institute Genomics Platform"/>
            <person name="Cuomo C."/>
            <person name="de Hoog S."/>
            <person name="Gorbushina A."/>
            <person name="Walker B."/>
            <person name="Young S.K."/>
            <person name="Zeng Q."/>
            <person name="Gargeya S."/>
            <person name="Fitzgerald M."/>
            <person name="Haas B."/>
            <person name="Abouelleil A."/>
            <person name="Allen A.W."/>
            <person name="Alvarado L."/>
            <person name="Arachchi H.M."/>
            <person name="Berlin A.M."/>
            <person name="Chapman S.B."/>
            <person name="Gainer-Dewar J."/>
            <person name="Goldberg J."/>
            <person name="Griggs A."/>
            <person name="Gujja S."/>
            <person name="Hansen M."/>
            <person name="Howarth C."/>
            <person name="Imamovic A."/>
            <person name="Ireland A."/>
            <person name="Larimer J."/>
            <person name="McCowan C."/>
            <person name="Murphy C."/>
            <person name="Pearson M."/>
            <person name="Poon T.W."/>
            <person name="Priest M."/>
            <person name="Roberts A."/>
            <person name="Saif S."/>
            <person name="Shea T."/>
            <person name="Sisk P."/>
            <person name="Sykes S."/>
            <person name="Wortman J."/>
            <person name="Nusbaum C."/>
            <person name="Birren B."/>
        </authorList>
    </citation>
    <scope>NUCLEOTIDE SEQUENCE [LARGE SCALE GENOMIC DNA]</scope>
    <source>
        <strain evidence="3 4">CBS 617.96</strain>
    </source>
</reference>
<dbReference type="Proteomes" id="UP000019484">
    <property type="component" value="Unassembled WGS sequence"/>
</dbReference>
<protein>
    <recommendedName>
        <fullName evidence="2">Helix-turn-helix domain-containing protein</fullName>
    </recommendedName>
</protein>
<evidence type="ECO:0000313" key="4">
    <source>
        <dbReference type="Proteomes" id="UP000019484"/>
    </source>
</evidence>
<feature type="compositionally biased region" description="Low complexity" evidence="1">
    <location>
        <begin position="9"/>
        <end position="18"/>
    </location>
</feature>
<dbReference type="GeneID" id="19156234"/>
<organism evidence="3 4">
    <name type="scientific">Capronia coronata CBS 617.96</name>
    <dbReference type="NCBI Taxonomy" id="1182541"/>
    <lineage>
        <taxon>Eukaryota</taxon>
        <taxon>Fungi</taxon>
        <taxon>Dikarya</taxon>
        <taxon>Ascomycota</taxon>
        <taxon>Pezizomycotina</taxon>
        <taxon>Eurotiomycetes</taxon>
        <taxon>Chaetothyriomycetidae</taxon>
        <taxon>Chaetothyriales</taxon>
        <taxon>Herpotrichiellaceae</taxon>
        <taxon>Capronia</taxon>
    </lineage>
</organism>
<dbReference type="InterPro" id="IPR054448">
    <property type="entry name" value="HTH_put_ascomycetes"/>
</dbReference>
<accession>W9Z3P1</accession>
<dbReference type="HOGENOM" id="CLU_087328_0_0_1"/>
<feature type="domain" description="Helix-turn-helix" evidence="2">
    <location>
        <begin position="157"/>
        <end position="200"/>
    </location>
</feature>
<dbReference type="OrthoDB" id="4085451at2759"/>
<comment type="caution">
    <text evidence="3">The sequence shown here is derived from an EMBL/GenBank/DDBJ whole genome shotgun (WGS) entry which is preliminary data.</text>
</comment>
<proteinExistence type="predicted"/>
<gene>
    <name evidence="3" type="ORF">A1O1_01332</name>
</gene>
<dbReference type="eggNOG" id="ENOG502SEWH">
    <property type="taxonomic scope" value="Eukaryota"/>
</dbReference>
<dbReference type="RefSeq" id="XP_007720435.1">
    <property type="nucleotide sequence ID" value="XM_007722245.1"/>
</dbReference>
<feature type="compositionally biased region" description="Basic and acidic residues" evidence="1">
    <location>
        <begin position="62"/>
        <end position="75"/>
    </location>
</feature>
<evidence type="ECO:0000256" key="1">
    <source>
        <dbReference type="SAM" id="MobiDB-lite"/>
    </source>
</evidence>
<name>W9Z3P1_9EURO</name>
<sequence>MGSSSSKVAGRAAGAARRQYPSTSSITQNEPSTSNAPPQAKPKPSAPAQVQPSPQTSPPVDTRSDLIDLDGRDPQFDSALRNLGPAQPPSLMQDRGRPAEEAFPTSTQPMQHGRNIFPTSAPNPALILVESRQRITRRWESELDDQGRRGFAGRTLVSAREIKEALVMRDEKGKPSSEVEKQLALKPGILDQLVPKRVIANA</sequence>
<keyword evidence="4" id="KW-1185">Reference proteome</keyword>
<evidence type="ECO:0000259" key="2">
    <source>
        <dbReference type="Pfam" id="PF22943"/>
    </source>
</evidence>